<evidence type="ECO:0000256" key="3">
    <source>
        <dbReference type="ARBA" id="ARBA00038343"/>
    </source>
</evidence>
<accession>A0A9W7TCD1</accession>
<dbReference type="EMBL" id="JAFHDT010000022">
    <property type="protein sequence ID" value="KAI7793539.1"/>
    <property type="molecule type" value="Genomic_DNA"/>
</dbReference>
<feature type="compositionally biased region" description="Acidic residues" evidence="6">
    <location>
        <begin position="3589"/>
        <end position="3600"/>
    </location>
</feature>
<dbReference type="Proteomes" id="UP001059041">
    <property type="component" value="Linkage Group LG22"/>
</dbReference>
<dbReference type="FunFam" id="2.130.10.10:FF:001038">
    <property type="entry name" value="WD repeat domain 70"/>
    <property type="match status" value="1"/>
</dbReference>
<feature type="region of interest" description="Disordered" evidence="6">
    <location>
        <begin position="2127"/>
        <end position="2221"/>
    </location>
</feature>
<feature type="compositionally biased region" description="Basic and acidic residues" evidence="6">
    <location>
        <begin position="2745"/>
        <end position="2780"/>
    </location>
</feature>
<sequence>MELKLEVLLSSSIKRKKPWPRFCWLGKEKEAVFLLDDNRLSEIHLVSGRTKKKTPKLQPLLQRVVTMSASPNGMWLVGLLVSGELFLWNKDKDSLKMVSAFPAVHELASSIRGTVTTVQLSLLVSENGQRVFLAALTGQVFLWECSAPQDLSSPRDITVKGRWSEISHPESTQLPSSKGKEASVHSVFVKNQAVGDVCLSVFVFSTEEQLTITFLKIRWEMIKESKHSSAGFTVHWVSKSYLFDRLVPPCRPVKSRGALVPALSPDGQLLAIVLNQKDPRVTQVLFVSTQNFVTVSSLLGGCGLKAINIPAKYVRSYWVGSVSWTPEGLYLVCVLKRGSLLMLARLGGLVSLSTTGCNIEFGPAHFLPLHPLVTYRPPAPLHTQDGSLSSSSASLCDPMRQRYSITCHPRQPLLIVSDGYMVTVLRLPRRPSATAITSALLLHAAQGLENIRWVMGSSSRVQPQVRSRLESMSTLMFTGSLLAFKETEPPLSTLPLYLQDTGDTERAQGEEDDDDSDDGLHSRMESEGKLEFASMFDTLHAHAEDPKPTSSAVQEDLTRVYRNLLTVWALAVSLRGAVEQRERLLKYTITCVVRLINLLRVSAFISRKNQLNWVTCTLRILRTLLSFLPWDTTRRGGSSCLPVAVELSRRFVEMFLPSSDVALSSHNFNAALLVLREASHSVNLTYSMQSRALHYGKDDQVLCSSDLFAVRLLHEDTDINTETMKPTARDRSLPSNRLVVIWRDVYRRALKYQMMLNNSKCDEGIQPECEKMSIIIPEIQKVLQTAGDRLEDSHALRNVTGEELFILGEYTDSVRVWRAELCAEREKAGPLTCYLETRYSLALLYGHLFQYHLREAQGLCDRLTRQLQPHTGHQEEMPGLADDPIFDGWFLGPVGREAALAVVQSLARFMAAYFTNRPLCILPPHSVEVLPALHLPHDAGRRVVELSRSRVVVALRSQHLSDVWTVDYALELLLLGGLLPEAAWMAQHLGDWKMAATLSLAYSSYCSERLDMSSLRWRELHLPTQLHPAVIFQTQLEMLLGRAVESEGNDNTDPACVEDVELLQVSVQEILKASVMAEVDVFSQPLKRLLESAKERATSLPVLLPAAFYLPAPPLYCPQPSPDTQETRSAHLDLERDSRCQLSGLIQKVLLLFRAAHSSRPTAQWYIRKLHHCRHLLHKIRKKASEPNFEFIPEGLKKFSSHRGFFQSGSRKDVDGVTVQTIICFRELCALCWMLHARDQLTISCRRYQSVRNQQKDAQISDVSVADLCVEALGWACRLLPFCRFLNAEEALQDLVLSLVAELPPSHVMAETLARVFPEEEESVRVPLREKYTSLVQRLRPVSVSDTTADVPSGSQREDVSGESMMILIRDQLRRRRRELRRLEKHLAAAEQFLWEREEEDERGGADSILKRLSLGTSLSDSTLTDCGHPLVYSEGDTAETPSETLSPEPQTKTLHGSRTAPTRNSPTHEKKENKRSNLLEPEGTKSTRVEPTCLPTVGTWEFELEDKEYALFLELFLSYVLEKDSLDAEDSELPLLSSFSKQLHTKELHSVTFDMLTTLKRCQRDGYQTGCEPGARLPLFRAGRCFQTVPVTPEPPLTIGPASSVQSNAQIATNATPVQALPGVGKQQGLFGLGQQAALMSNEVKANLIGSEVRGSQSSLPFESWAFKILSPAELDVQVQLDSMLESRFPQLARLLEWMMRWADRRVLLPWPIRMKSEGSSDSVVIRAKATTPAVLFALELLEPRYTAALLATDKHDIGFKRSITDRRKDGDRSVDTGYPASAGTPVILPDLDAQHTYSHDTCEVEDVVDQTDSQLSEEEDVISDIKNNITAIRGEIRRSPVAEDDESSFADATEATWLSSNQERAPREAKDQALTLADLESLHTNERSEDSLSEGNHISCGALDRDAPVEARRREASDVQQSSHVMPEEGMRRTEGQSCSHPPGSDPPRNRAETQTDPVRQLLQDELFRLVQLQQINFMSLMQVVGASFSNLPLSQHNPLQSNVMLSQTAVTSAPPPCDHRSEPTHGQTQNIQPASCDGPKGPTRVSGAERVNRRGNDNRHLVHLTSAVNHRHDGEQRNLSLRPQALEQLTIRSDWPQDGHTDGRSFIPTSQGLLTTARNAVAQTPAQRTAPFPPRLRLLQLQPPQPNDPRPPSPPVKEAWGPNPHPPSVHSNILPSRSRPSSGCRAEDTGRTWVEASAPPSHLHDDRERTGALRFPPAPHRAVPAVGLPLLRFHPDAQRTVTLPRVPQPTTPKPPNVGVAGTGHYPRLQLLRRDPDPPSAGMRINTPPVRTPRLIPLEELLRWAAGKQTASADGKLQLLKTDHIVQNSHTSSPSSKRRKRREEKNKNEKIKVTFRPEESIIPPDEILQPAEEVWDQNDGYVTPLGAMDSELTGQMLLDKMYSTSAELHAYASTQKRPPEIHDACTNTDPEPSRSITDKAVSVQLPSSPIMPSASTGNGGRVGVAPVVPPDVFLNLRFSKETSPDRPEGTDSNAHINAEGRRFINVIDLADDSSQAPNSPPSFAQLHLLAARAVNSAPINTKPILSTEELPGPAVRSSSPPAVEADDVLSGDRITLSVLSGVKIHSSSLGRVFLSRTQISERLTEMDAQLARLQDIADNIDKEFADTRLLTIETQNPVMMPRVERKPYSRHVTTFQEVKNDNPSMMNLGPAAIREPADEEILSSTVCNQSSAPGEHSPPAVKQEQRVQDTDGDLTESLFEDPEPRADETLGLTGLSDLQVRGEAGRSHDGGGEERREDLDEEETERKTDEISQRERREKRTRAQTLHVSSDTHLATTKKTKQEKDKYDSSFGFEEFDEAFAHVDPLRDLVGFDALSDSTGSVLSKLDWAAIEKICLQNQIAMDRMLEDLSELKETRFGQPYPRHGLSVQMCSSGKQKTINHRFLLEHFKKLVGSVHFDQNHTYCISPDLIKDIKNLNRAEFLRQMKNDQNSQSVRIEIVQDSTNEQQCSGEDGDISSVMGFSGFGRKARTFDLDAIFEQTRRTAIERSQRVLEDRQKQDVEESSASQTVTQKEKPSTSTARKSDTDSDSSGSDSELIGPPVPPCIGSRTAGGDDDDDEDDDLVGPPLPPGYKHSTTADDDDDDDDDDDEDMNDDDDDNPVKRIPDTHEITLQHGTKTVSALALDPSGARLVTGGYDFDVKFWDFAGMDAALHAFRSLQPCECHQIRSLQYSMTGDVILVVSGNSQAKVLDRDGFQVLECIKGDQYIVDMSNTKGHTAMLNDGCWHPKIKEEFLTCSNDGTVRTWDVNSEKKHKSVFKPRSLQGKKVTPTCCTYSRDGKLIAAGCQDGTIQIWDRNLSVHTKFHCRQAHAPGSDPSCVTFSYDGVTLASRGGDDTLKTWDVRNFRKPFGVVEGLTSFFPMTDCCFSPDDKLLVTGTSVKKDEGNGKLLFFERESLTKVYEIEVANASVVRCLWHPKLNQIMVGTGNGLAKVYYDPVKSQRGAKLCVVKSKMKAKNAETLTQDYIITPHALPMFREARQRSTRKQLEKDRLDPIKSHKPEPPVSGPGRGGRVAAHGGTLSSFIVKNIALDKSDDSNPREAILRHAKEAAENPFWIAPAYKKTQPKPVFAEEEDEEEEDKDQPEWKKRKI</sequence>
<feature type="region of interest" description="Disordered" evidence="6">
    <location>
        <begin position="504"/>
        <end position="523"/>
    </location>
</feature>
<feature type="compositionally biased region" description="Basic and acidic residues" evidence="6">
    <location>
        <begin position="2205"/>
        <end position="2214"/>
    </location>
</feature>
<dbReference type="GO" id="GO:0060271">
    <property type="term" value="P:cilium assembly"/>
    <property type="evidence" value="ECO:0007669"/>
    <property type="project" value="TreeGrafter"/>
</dbReference>
<dbReference type="Gene3D" id="2.130.10.10">
    <property type="entry name" value="YVTN repeat-like/Quinoprotein amine dehydrogenase"/>
    <property type="match status" value="2"/>
</dbReference>
<feature type="repeat" description="WD" evidence="5">
    <location>
        <begin position="3234"/>
        <end position="3276"/>
    </location>
</feature>
<evidence type="ECO:0000256" key="1">
    <source>
        <dbReference type="ARBA" id="ARBA00022574"/>
    </source>
</evidence>
<feature type="region of interest" description="Disordered" evidence="6">
    <location>
        <begin position="2546"/>
        <end position="2566"/>
    </location>
</feature>
<feature type="compositionally biased region" description="Acidic residues" evidence="6">
    <location>
        <begin position="3099"/>
        <end position="3119"/>
    </location>
</feature>
<feature type="repeat" description="WD" evidence="5">
    <location>
        <begin position="3283"/>
        <end position="3315"/>
    </location>
</feature>
<feature type="compositionally biased region" description="Polar residues" evidence="6">
    <location>
        <begin position="2027"/>
        <end position="2036"/>
    </location>
</feature>
<feature type="region of interest" description="Disordered" evidence="6">
    <location>
        <begin position="2687"/>
        <end position="2803"/>
    </location>
</feature>
<feature type="region of interest" description="Disordered" evidence="6">
    <location>
        <begin position="3497"/>
        <end position="3535"/>
    </location>
</feature>
<evidence type="ECO:0000256" key="2">
    <source>
        <dbReference type="ARBA" id="ARBA00022737"/>
    </source>
</evidence>
<dbReference type="InterPro" id="IPR028236">
    <property type="entry name" value="CPLANE1"/>
</dbReference>
<dbReference type="FunFam" id="2.130.10.10:FF:000294">
    <property type="entry name" value="WD repeat-containing protein 70"/>
    <property type="match status" value="1"/>
</dbReference>
<feature type="region of interest" description="Disordered" evidence="6">
    <location>
        <begin position="2013"/>
        <end position="2056"/>
    </location>
</feature>
<evidence type="ECO:0000313" key="8">
    <source>
        <dbReference type="Proteomes" id="UP001059041"/>
    </source>
</evidence>
<dbReference type="PROSITE" id="PS50082">
    <property type="entry name" value="WD_REPEATS_2"/>
    <property type="match status" value="3"/>
</dbReference>
<dbReference type="GO" id="GO:0035869">
    <property type="term" value="C:ciliary transition zone"/>
    <property type="evidence" value="ECO:0007669"/>
    <property type="project" value="TreeGrafter"/>
</dbReference>
<feature type="region of interest" description="Disordered" evidence="6">
    <location>
        <begin position="3575"/>
        <end position="3609"/>
    </location>
</feature>
<dbReference type="PANTHER" id="PTHR14492:SF4">
    <property type="entry name" value="CILIOGENESIS AND PLANAR POLARITY EFFECTOR 1"/>
    <property type="match status" value="1"/>
</dbReference>
<feature type="compositionally biased region" description="Basic and acidic residues" evidence="6">
    <location>
        <begin position="3497"/>
        <end position="3520"/>
    </location>
</feature>
<dbReference type="InterPro" id="IPR015943">
    <property type="entry name" value="WD40/YVTN_repeat-like_dom_sf"/>
</dbReference>
<feature type="compositionally biased region" description="Polar residues" evidence="6">
    <location>
        <begin position="2785"/>
        <end position="2797"/>
    </location>
</feature>
<dbReference type="InterPro" id="IPR036322">
    <property type="entry name" value="WD40_repeat_dom_sf"/>
</dbReference>
<feature type="region of interest" description="Disordered" evidence="6">
    <location>
        <begin position="1421"/>
        <end position="1491"/>
    </location>
</feature>
<feature type="region of interest" description="Disordered" evidence="6">
    <location>
        <begin position="1842"/>
        <end position="1872"/>
    </location>
</feature>
<dbReference type="Pfam" id="PF00400">
    <property type="entry name" value="WD40"/>
    <property type="match status" value="2"/>
</dbReference>
<evidence type="ECO:0000256" key="6">
    <source>
        <dbReference type="SAM" id="MobiDB-lite"/>
    </source>
</evidence>
<feature type="compositionally biased region" description="Basic and acidic residues" evidence="6">
    <location>
        <begin position="3033"/>
        <end position="3047"/>
    </location>
</feature>
<organism evidence="7 8">
    <name type="scientific">Triplophysa rosa</name>
    <name type="common">Cave loach</name>
    <dbReference type="NCBI Taxonomy" id="992332"/>
    <lineage>
        <taxon>Eukaryota</taxon>
        <taxon>Metazoa</taxon>
        <taxon>Chordata</taxon>
        <taxon>Craniata</taxon>
        <taxon>Vertebrata</taxon>
        <taxon>Euteleostomi</taxon>
        <taxon>Actinopterygii</taxon>
        <taxon>Neopterygii</taxon>
        <taxon>Teleostei</taxon>
        <taxon>Ostariophysi</taxon>
        <taxon>Cypriniformes</taxon>
        <taxon>Nemacheilidae</taxon>
        <taxon>Triplophysa</taxon>
    </lineage>
</organism>
<feature type="region of interest" description="Disordered" evidence="6">
    <location>
        <begin position="2321"/>
        <end position="2352"/>
    </location>
</feature>
<dbReference type="SMART" id="SM00320">
    <property type="entry name" value="WD40"/>
    <property type="match status" value="8"/>
</dbReference>
<protein>
    <recommendedName>
        <fullName evidence="4">WD repeat-containing protein 70</fullName>
    </recommendedName>
</protein>
<evidence type="ECO:0000256" key="5">
    <source>
        <dbReference type="PROSITE-ProRule" id="PRU00221"/>
    </source>
</evidence>
<feature type="compositionally biased region" description="Polar residues" evidence="6">
    <location>
        <begin position="1440"/>
        <end position="1466"/>
    </location>
</feature>
<name>A0A9W7TCD1_TRIRA</name>
<feature type="repeat" description="WD" evidence="5">
    <location>
        <begin position="3133"/>
        <end position="3165"/>
    </location>
</feature>
<feature type="compositionally biased region" description="Pro residues" evidence="6">
    <location>
        <begin position="2146"/>
        <end position="2158"/>
    </location>
</feature>
<proteinExistence type="inferred from homology"/>
<feature type="compositionally biased region" description="Basic and acidic residues" evidence="6">
    <location>
        <begin position="1928"/>
        <end position="1937"/>
    </location>
</feature>
<feature type="compositionally biased region" description="Acidic residues" evidence="6">
    <location>
        <begin position="2712"/>
        <end position="2723"/>
    </location>
</feature>
<comment type="caution">
    <text evidence="7">The sequence shown here is derived from an EMBL/GenBank/DDBJ whole genome shotgun (WGS) entry which is preliminary data.</text>
</comment>
<keyword evidence="8" id="KW-1185">Reference proteome</keyword>
<dbReference type="PROSITE" id="PS50294">
    <property type="entry name" value="WD_REPEATS_REGION"/>
    <property type="match status" value="3"/>
</dbReference>
<gene>
    <name evidence="7" type="ORF">IRJ41_025061</name>
</gene>
<dbReference type="SUPFAM" id="SSF50978">
    <property type="entry name" value="WD40 repeat-like"/>
    <property type="match status" value="1"/>
</dbReference>
<evidence type="ECO:0000256" key="4">
    <source>
        <dbReference type="ARBA" id="ARBA00040943"/>
    </source>
</evidence>
<keyword evidence="1 5" id="KW-0853">WD repeat</keyword>
<dbReference type="PANTHER" id="PTHR14492">
    <property type="entry name" value="JBTS17"/>
    <property type="match status" value="1"/>
</dbReference>
<comment type="similarity">
    <text evidence="3">Belongs to the WD repeat GAD-1 family.</text>
</comment>
<dbReference type="InterPro" id="IPR001680">
    <property type="entry name" value="WD40_rpt"/>
</dbReference>
<feature type="region of interest" description="Disordered" evidence="6">
    <location>
        <begin position="3010"/>
        <end position="3125"/>
    </location>
</feature>
<feature type="compositionally biased region" description="Basic and acidic residues" evidence="6">
    <location>
        <begin position="1467"/>
        <end position="1489"/>
    </location>
</feature>
<feature type="compositionally biased region" description="Polar residues" evidence="6">
    <location>
        <begin position="2327"/>
        <end position="2337"/>
    </location>
</feature>
<feature type="compositionally biased region" description="Acidic residues" evidence="6">
    <location>
        <begin position="3074"/>
        <end position="3084"/>
    </location>
</feature>
<feature type="compositionally biased region" description="Polar residues" evidence="6">
    <location>
        <begin position="2172"/>
        <end position="2184"/>
    </location>
</feature>
<dbReference type="SUPFAM" id="SSF82171">
    <property type="entry name" value="DPP6 N-terminal domain-like"/>
    <property type="match status" value="1"/>
</dbReference>
<evidence type="ECO:0000313" key="7">
    <source>
        <dbReference type="EMBL" id="KAI7793539.1"/>
    </source>
</evidence>
<keyword evidence="2" id="KW-0677">Repeat</keyword>
<reference evidence="7" key="1">
    <citation type="submission" date="2021-02" db="EMBL/GenBank/DDBJ databases">
        <title>Comparative genomics reveals that relaxation of natural selection precedes convergent phenotypic evolution of cavefish.</title>
        <authorList>
            <person name="Peng Z."/>
        </authorList>
    </citation>
    <scope>NUCLEOTIDE SEQUENCE</scope>
    <source>
        <tissue evidence="7">Muscle</tissue>
    </source>
</reference>
<feature type="region of interest" description="Disordered" evidence="6">
    <location>
        <begin position="1887"/>
        <end position="1958"/>
    </location>
</feature>
<feature type="compositionally biased region" description="Basic and acidic residues" evidence="6">
    <location>
        <begin position="3010"/>
        <end position="3022"/>
    </location>
</feature>
<feature type="compositionally biased region" description="Basic and acidic residues" evidence="6">
    <location>
        <begin position="1905"/>
        <end position="1919"/>
    </location>
</feature>